<accession>A0A9J6G6D2</accession>
<evidence type="ECO:0000256" key="1">
    <source>
        <dbReference type="ARBA" id="ARBA00022737"/>
    </source>
</evidence>
<dbReference type="PANTHER" id="PTHR24174:SF1">
    <property type="entry name" value="IP14385P"/>
    <property type="match status" value="1"/>
</dbReference>
<dbReference type="Proteomes" id="UP000821853">
    <property type="component" value="Chromosome 4"/>
</dbReference>
<dbReference type="CDD" id="cd09500">
    <property type="entry name" value="SAM_AIDA1AB-like_repeat2"/>
    <property type="match status" value="1"/>
</dbReference>
<sequence length="516" mass="56622">MVAAVQCSGDDNAPPARLNVALSAGALGWAGERRRPGGDSAAESKTDEPQPTAPAATEPGRPRPGPKPAPPPRKRGPPVDTSPPLHKDDETTEESPQKQPQPPSPFDENAEWAEIADIMASVWERHREGVCVCERHGRGICPHANEATQKEASIEQWLQELGLPEYANLLLVNGYDDVRFLGGGLVEDQDLLDMGVSNAEHRRLMVESAAQKLPPVPRLEPGSDPGLDSWLDSIGLGCYAQRFRDNGLGSVDRCRLIWELELNTVLEISKLGHQKRILASLGERASNSYADLDELDLGLSKLNMGLRELGVEDDDRLAPSSLRIRPPTQLMSDPGRSPTVQGTANTAAAQWRHDPQLLISSSCEYTAHYLGSTLVKELQGTESTRQSIHKLKTSMRQMGKVPCVLLSVSHRGVKFVDAVTKRPVCEHEIRNIHCACQDAEDLTHFAYITKEHKTNHHYCHVFCAQTMELATEIILTLGQAFEVAYQLALRDQSGNGTAGSQQNSCQRLPHTNSQRT</sequence>
<keyword evidence="2" id="KW-0040">ANK repeat</keyword>
<dbReference type="AlphaFoldDB" id="A0A9J6G6D2"/>
<dbReference type="InterPro" id="IPR041882">
    <property type="entry name" value="SAM_ANKS1_repeat2"/>
</dbReference>
<keyword evidence="1" id="KW-0677">Repeat</keyword>
<dbReference type="PROSITE" id="PS01179">
    <property type="entry name" value="PID"/>
    <property type="match status" value="1"/>
</dbReference>
<dbReference type="InterPro" id="IPR011993">
    <property type="entry name" value="PH-like_dom_sf"/>
</dbReference>
<dbReference type="InterPro" id="IPR013761">
    <property type="entry name" value="SAM/pointed_sf"/>
</dbReference>
<dbReference type="EMBL" id="JABSTR010000006">
    <property type="protein sequence ID" value="KAH9373966.1"/>
    <property type="molecule type" value="Genomic_DNA"/>
</dbReference>
<protein>
    <submittedName>
        <fullName evidence="6">Uncharacterized protein</fullName>
    </submittedName>
</protein>
<reference evidence="6 7" key="1">
    <citation type="journal article" date="2020" name="Cell">
        <title>Large-Scale Comparative Analyses of Tick Genomes Elucidate Their Genetic Diversity and Vector Capacities.</title>
        <authorList>
            <consortium name="Tick Genome and Microbiome Consortium (TIGMIC)"/>
            <person name="Jia N."/>
            <person name="Wang J."/>
            <person name="Shi W."/>
            <person name="Du L."/>
            <person name="Sun Y."/>
            <person name="Zhan W."/>
            <person name="Jiang J.F."/>
            <person name="Wang Q."/>
            <person name="Zhang B."/>
            <person name="Ji P."/>
            <person name="Bell-Sakyi L."/>
            <person name="Cui X.M."/>
            <person name="Yuan T.T."/>
            <person name="Jiang B.G."/>
            <person name="Yang W.F."/>
            <person name="Lam T.T."/>
            <person name="Chang Q.C."/>
            <person name="Ding S.J."/>
            <person name="Wang X.J."/>
            <person name="Zhu J.G."/>
            <person name="Ruan X.D."/>
            <person name="Zhao L."/>
            <person name="Wei J.T."/>
            <person name="Ye R.Z."/>
            <person name="Que T.C."/>
            <person name="Du C.H."/>
            <person name="Zhou Y.H."/>
            <person name="Cheng J.X."/>
            <person name="Dai P.F."/>
            <person name="Guo W.B."/>
            <person name="Han X.H."/>
            <person name="Huang E.J."/>
            <person name="Li L.F."/>
            <person name="Wei W."/>
            <person name="Gao Y.C."/>
            <person name="Liu J.Z."/>
            <person name="Shao H.Z."/>
            <person name="Wang X."/>
            <person name="Wang C.C."/>
            <person name="Yang T.C."/>
            <person name="Huo Q.B."/>
            <person name="Li W."/>
            <person name="Chen H.Y."/>
            <person name="Chen S.E."/>
            <person name="Zhou L.G."/>
            <person name="Ni X.B."/>
            <person name="Tian J.H."/>
            <person name="Sheng Y."/>
            <person name="Liu T."/>
            <person name="Pan Y.S."/>
            <person name="Xia L.Y."/>
            <person name="Li J."/>
            <person name="Zhao F."/>
            <person name="Cao W.C."/>
        </authorList>
    </citation>
    <scope>NUCLEOTIDE SEQUENCE [LARGE SCALE GENOMIC DNA]</scope>
    <source>
        <strain evidence="6">HaeL-2018</strain>
    </source>
</reference>
<dbReference type="OMA" id="DEGACGK"/>
<dbReference type="Gene3D" id="1.10.150.50">
    <property type="entry name" value="Transcription Factor, Ets-1"/>
    <property type="match status" value="2"/>
</dbReference>
<dbReference type="GO" id="GO:0005829">
    <property type="term" value="C:cytosol"/>
    <property type="evidence" value="ECO:0007669"/>
    <property type="project" value="TreeGrafter"/>
</dbReference>
<evidence type="ECO:0000313" key="7">
    <source>
        <dbReference type="Proteomes" id="UP000821853"/>
    </source>
</evidence>
<feature type="compositionally biased region" description="Basic and acidic residues" evidence="3">
    <location>
        <begin position="31"/>
        <end position="48"/>
    </location>
</feature>
<feature type="compositionally biased region" description="Pro residues" evidence="3">
    <location>
        <begin position="62"/>
        <end position="71"/>
    </location>
</feature>
<dbReference type="InterPro" id="IPR006020">
    <property type="entry name" value="PTB/PI_dom"/>
</dbReference>
<dbReference type="PROSITE" id="PS50105">
    <property type="entry name" value="SAM_DOMAIN"/>
    <property type="match status" value="2"/>
</dbReference>
<dbReference type="InterPro" id="IPR001660">
    <property type="entry name" value="SAM"/>
</dbReference>
<dbReference type="VEuPathDB" id="VectorBase:HLOH_050312"/>
<dbReference type="SUPFAM" id="SSF47769">
    <property type="entry name" value="SAM/Pointed domain"/>
    <property type="match status" value="2"/>
</dbReference>
<dbReference type="SMART" id="SM00454">
    <property type="entry name" value="SAM"/>
    <property type="match status" value="2"/>
</dbReference>
<dbReference type="OrthoDB" id="10039052at2759"/>
<dbReference type="SMART" id="SM00462">
    <property type="entry name" value="PTB"/>
    <property type="match status" value="1"/>
</dbReference>
<evidence type="ECO:0000259" key="4">
    <source>
        <dbReference type="PROSITE" id="PS01179"/>
    </source>
</evidence>
<feature type="domain" description="PID" evidence="4">
    <location>
        <begin position="362"/>
        <end position="490"/>
    </location>
</feature>
<keyword evidence="7" id="KW-1185">Reference proteome</keyword>
<dbReference type="CDD" id="cd01274">
    <property type="entry name" value="PTB_Anks"/>
    <property type="match status" value="1"/>
</dbReference>
<dbReference type="InterPro" id="IPR033635">
    <property type="entry name" value="ANKS1/Caskin"/>
</dbReference>
<feature type="compositionally biased region" description="Low complexity" evidence="3">
    <location>
        <begin position="49"/>
        <end position="59"/>
    </location>
</feature>
<dbReference type="SUPFAM" id="SSF50729">
    <property type="entry name" value="PH domain-like"/>
    <property type="match status" value="1"/>
</dbReference>
<feature type="region of interest" description="Disordered" evidence="3">
    <location>
        <begin position="25"/>
        <end position="108"/>
    </location>
</feature>
<evidence type="ECO:0000259" key="5">
    <source>
        <dbReference type="PROSITE" id="PS50105"/>
    </source>
</evidence>
<comment type="caution">
    <text evidence="6">The sequence shown here is derived from an EMBL/GenBank/DDBJ whole genome shotgun (WGS) entry which is preliminary data.</text>
</comment>
<proteinExistence type="predicted"/>
<dbReference type="Pfam" id="PF00640">
    <property type="entry name" value="PID"/>
    <property type="match status" value="1"/>
</dbReference>
<name>A0A9J6G6D2_HAELO</name>
<organism evidence="6 7">
    <name type="scientific">Haemaphysalis longicornis</name>
    <name type="common">Bush tick</name>
    <dbReference type="NCBI Taxonomy" id="44386"/>
    <lineage>
        <taxon>Eukaryota</taxon>
        <taxon>Metazoa</taxon>
        <taxon>Ecdysozoa</taxon>
        <taxon>Arthropoda</taxon>
        <taxon>Chelicerata</taxon>
        <taxon>Arachnida</taxon>
        <taxon>Acari</taxon>
        <taxon>Parasitiformes</taxon>
        <taxon>Ixodida</taxon>
        <taxon>Ixodoidea</taxon>
        <taxon>Ixodidae</taxon>
        <taxon>Haemaphysalinae</taxon>
        <taxon>Haemaphysalis</taxon>
    </lineage>
</organism>
<evidence type="ECO:0000256" key="3">
    <source>
        <dbReference type="SAM" id="MobiDB-lite"/>
    </source>
</evidence>
<dbReference type="Gene3D" id="2.30.29.30">
    <property type="entry name" value="Pleckstrin-homology domain (PH domain)/Phosphotyrosine-binding domain (PTB)"/>
    <property type="match status" value="1"/>
</dbReference>
<gene>
    <name evidence="6" type="ORF">HPB48_016613</name>
</gene>
<evidence type="ECO:0000313" key="6">
    <source>
        <dbReference type="EMBL" id="KAH9373966.1"/>
    </source>
</evidence>
<dbReference type="Pfam" id="PF00536">
    <property type="entry name" value="SAM_1"/>
    <property type="match status" value="2"/>
</dbReference>
<evidence type="ECO:0000256" key="2">
    <source>
        <dbReference type="ARBA" id="ARBA00023043"/>
    </source>
</evidence>
<feature type="domain" description="SAM" evidence="5">
    <location>
        <begin position="149"/>
        <end position="208"/>
    </location>
</feature>
<feature type="domain" description="SAM" evidence="5">
    <location>
        <begin position="222"/>
        <end position="287"/>
    </location>
</feature>
<feature type="region of interest" description="Disordered" evidence="3">
    <location>
        <begin position="496"/>
        <end position="516"/>
    </location>
</feature>
<dbReference type="PANTHER" id="PTHR24174">
    <property type="entry name" value="ANKYRIN REPEAT AND STERILE ALPHA MOTIF DOMAIN-CONTAINING PROTEIN 1"/>
    <property type="match status" value="1"/>
</dbReference>